<dbReference type="Pfam" id="PF03572">
    <property type="entry name" value="Peptidase_S41"/>
    <property type="match status" value="1"/>
</dbReference>
<name>A0ABV8NK84_9SPHI</name>
<gene>
    <name evidence="3" type="ORF">ACFOUY_05090</name>
</gene>
<evidence type="ECO:0000313" key="4">
    <source>
        <dbReference type="Proteomes" id="UP001595792"/>
    </source>
</evidence>
<proteinExistence type="predicted"/>
<comment type="caution">
    <text evidence="3">The sequence shown here is derived from an EMBL/GenBank/DDBJ whole genome shotgun (WGS) entry which is preliminary data.</text>
</comment>
<reference evidence="4" key="1">
    <citation type="journal article" date="2019" name="Int. J. Syst. Evol. Microbiol.">
        <title>The Global Catalogue of Microorganisms (GCM) 10K type strain sequencing project: providing services to taxonomists for standard genome sequencing and annotation.</title>
        <authorList>
            <consortium name="The Broad Institute Genomics Platform"/>
            <consortium name="The Broad Institute Genome Sequencing Center for Infectious Disease"/>
            <person name="Wu L."/>
            <person name="Ma J."/>
        </authorList>
    </citation>
    <scope>NUCLEOTIDE SEQUENCE [LARGE SCALE GENOMIC DNA]</scope>
    <source>
        <strain evidence="4">CCM 8689</strain>
    </source>
</reference>
<dbReference type="Proteomes" id="UP001595792">
    <property type="component" value="Unassembled WGS sequence"/>
</dbReference>
<dbReference type="PANTHER" id="PTHR32060">
    <property type="entry name" value="TAIL-SPECIFIC PROTEASE"/>
    <property type="match status" value="1"/>
</dbReference>
<sequence length="551" mass="62921">MKELIAIIILSITSFVSFAQASISETTKTETFIKIWGFLKYHHPVVAKGKIDWDNEFTKRIKDFNALNSKQEINQYYITWIRSLGKPDVCKDCQFEPKSGLKANSNFEWLKDSSVFDRELIDELVNIRNNRNQKSNYYVSQVKGVGNTNFENEKKYPDSIYPSAEMRLLTLSRYWNIISYFFPYKYKTNQPWSAVLVEMIPKFKYAADTTSYHLAILELTARIDDSHGKFATQYTNKYFGFKWVPFNFKIIDDKAVVTGFHNEELSKKDDVRIGDVFVKIGGLSVEDILKQNSKFIGASNQAIKLRDAAYNILFNGQSNKVETEFERAGKVEQKIISRYGYNEINYKWNISNRADTSKILEGDIGYVNMGNLQLKQVDLVLNGLKNTKAIIFDLRNYPNFILYEIANFHNKEKKPFVKRIIPEVNNPGNFTYADVLFCGSNNSEYYQGKVIVLCNEQTQSRAEFTLMALKTAPNIIVVGSQTSGADGDASEIILPGNLRTMITGTGVYYPDGTETQRIGIIPDVVVQQTIEGIRAGKDEVLDKALAILNRK</sequence>
<evidence type="ECO:0000256" key="1">
    <source>
        <dbReference type="SAM" id="SignalP"/>
    </source>
</evidence>
<keyword evidence="1" id="KW-0732">Signal</keyword>
<dbReference type="InterPro" id="IPR029045">
    <property type="entry name" value="ClpP/crotonase-like_dom_sf"/>
</dbReference>
<feature type="domain" description="Tail specific protease" evidence="2">
    <location>
        <begin position="329"/>
        <end position="527"/>
    </location>
</feature>
<dbReference type="EMBL" id="JBHSBY010000030">
    <property type="protein sequence ID" value="MFC4196062.1"/>
    <property type="molecule type" value="Genomic_DNA"/>
</dbReference>
<evidence type="ECO:0000259" key="2">
    <source>
        <dbReference type="SMART" id="SM00245"/>
    </source>
</evidence>
<dbReference type="PANTHER" id="PTHR32060:SF30">
    <property type="entry name" value="CARBOXY-TERMINAL PROCESSING PROTEASE CTPA"/>
    <property type="match status" value="1"/>
</dbReference>
<protein>
    <submittedName>
        <fullName evidence="3">S41 family peptidase</fullName>
    </submittedName>
</protein>
<dbReference type="SMART" id="SM00245">
    <property type="entry name" value="TSPc"/>
    <property type="match status" value="1"/>
</dbReference>
<accession>A0ABV8NK84</accession>
<dbReference type="SUPFAM" id="SSF52096">
    <property type="entry name" value="ClpP/crotonase"/>
    <property type="match status" value="1"/>
</dbReference>
<feature type="signal peptide" evidence="1">
    <location>
        <begin position="1"/>
        <end position="21"/>
    </location>
</feature>
<dbReference type="RefSeq" id="WP_378959391.1">
    <property type="nucleotide sequence ID" value="NZ_JBHRXC010000016.1"/>
</dbReference>
<evidence type="ECO:0000313" key="3">
    <source>
        <dbReference type="EMBL" id="MFC4196062.1"/>
    </source>
</evidence>
<dbReference type="Gene3D" id="3.90.226.10">
    <property type="entry name" value="2-enoyl-CoA Hydratase, Chain A, domain 1"/>
    <property type="match status" value="1"/>
</dbReference>
<keyword evidence="4" id="KW-1185">Reference proteome</keyword>
<organism evidence="3 4">
    <name type="scientific">Pedobacter jamesrossensis</name>
    <dbReference type="NCBI Taxonomy" id="1908238"/>
    <lineage>
        <taxon>Bacteria</taxon>
        <taxon>Pseudomonadati</taxon>
        <taxon>Bacteroidota</taxon>
        <taxon>Sphingobacteriia</taxon>
        <taxon>Sphingobacteriales</taxon>
        <taxon>Sphingobacteriaceae</taxon>
        <taxon>Pedobacter</taxon>
    </lineage>
</organism>
<dbReference type="InterPro" id="IPR005151">
    <property type="entry name" value="Tail-specific_protease"/>
</dbReference>
<dbReference type="CDD" id="cd07562">
    <property type="entry name" value="Peptidase_S41_TRI"/>
    <property type="match status" value="1"/>
</dbReference>
<feature type="chain" id="PRO_5045575120" evidence="1">
    <location>
        <begin position="22"/>
        <end position="551"/>
    </location>
</feature>